<dbReference type="KEGG" id="xcl:G4Z02_08930"/>
<gene>
    <name evidence="16" type="ORF">G4Z02_08930</name>
</gene>
<dbReference type="EC" id="2.7.1.26" evidence="14"/>
<evidence type="ECO:0000256" key="14">
    <source>
        <dbReference type="PIRNR" id="PIRNR004491"/>
    </source>
</evidence>
<keyword evidence="17" id="KW-1185">Reference proteome</keyword>
<dbReference type="UniPathway" id="UPA00276">
    <property type="reaction ID" value="UER00406"/>
</dbReference>
<comment type="catalytic activity">
    <reaction evidence="13 14">
        <text>FMN + ATP + H(+) = FAD + diphosphate</text>
        <dbReference type="Rhea" id="RHEA:17237"/>
        <dbReference type="ChEBI" id="CHEBI:15378"/>
        <dbReference type="ChEBI" id="CHEBI:30616"/>
        <dbReference type="ChEBI" id="CHEBI:33019"/>
        <dbReference type="ChEBI" id="CHEBI:57692"/>
        <dbReference type="ChEBI" id="CHEBI:58210"/>
        <dbReference type="EC" id="2.7.7.2"/>
    </reaction>
</comment>
<dbReference type="GO" id="GO:0009398">
    <property type="term" value="P:FMN biosynthetic process"/>
    <property type="evidence" value="ECO:0007669"/>
    <property type="project" value="UniProtKB-UniRule"/>
</dbReference>
<evidence type="ECO:0000256" key="10">
    <source>
        <dbReference type="ARBA" id="ARBA00022840"/>
    </source>
</evidence>
<dbReference type="SMART" id="SM00904">
    <property type="entry name" value="Flavokinase"/>
    <property type="match status" value="1"/>
</dbReference>
<evidence type="ECO:0000256" key="1">
    <source>
        <dbReference type="ARBA" id="ARBA00004726"/>
    </source>
</evidence>
<keyword evidence="8 14" id="KW-0418">Kinase</keyword>
<evidence type="ECO:0000313" key="16">
    <source>
        <dbReference type="EMBL" id="QMS85864.1"/>
    </source>
</evidence>
<keyword evidence="9 14" id="KW-0274">FAD</keyword>
<dbReference type="Pfam" id="PF06574">
    <property type="entry name" value="FAD_syn"/>
    <property type="match status" value="1"/>
</dbReference>
<dbReference type="GO" id="GO:0003919">
    <property type="term" value="F:FMN adenylyltransferase activity"/>
    <property type="evidence" value="ECO:0007669"/>
    <property type="project" value="UniProtKB-UniRule"/>
</dbReference>
<dbReference type="NCBIfam" id="NF004162">
    <property type="entry name" value="PRK05627.1-5"/>
    <property type="match status" value="1"/>
</dbReference>
<keyword evidence="7 14" id="KW-0547">Nucleotide-binding</keyword>
<proteinExistence type="inferred from homology"/>
<evidence type="ECO:0000256" key="9">
    <source>
        <dbReference type="ARBA" id="ARBA00022827"/>
    </source>
</evidence>
<dbReference type="InterPro" id="IPR014729">
    <property type="entry name" value="Rossmann-like_a/b/a_fold"/>
</dbReference>
<dbReference type="EMBL" id="CP048914">
    <property type="protein sequence ID" value="QMS85864.1"/>
    <property type="molecule type" value="Genomic_DNA"/>
</dbReference>
<keyword evidence="4 14" id="KW-0288">FMN</keyword>
<dbReference type="GO" id="GO:0005524">
    <property type="term" value="F:ATP binding"/>
    <property type="evidence" value="ECO:0007669"/>
    <property type="project" value="UniProtKB-UniRule"/>
</dbReference>
<dbReference type="Proteomes" id="UP000514720">
    <property type="component" value="Chromosome"/>
</dbReference>
<dbReference type="InterPro" id="IPR015864">
    <property type="entry name" value="FAD_synthase"/>
</dbReference>
<dbReference type="SUPFAM" id="SSF52374">
    <property type="entry name" value="Nucleotidylyl transferase"/>
    <property type="match status" value="1"/>
</dbReference>
<evidence type="ECO:0000256" key="5">
    <source>
        <dbReference type="ARBA" id="ARBA00022679"/>
    </source>
</evidence>
<dbReference type="InterPro" id="IPR015865">
    <property type="entry name" value="Riboflavin_kinase_bac/euk"/>
</dbReference>
<dbReference type="EC" id="2.7.7.2" evidence="14"/>
<reference evidence="16 17" key="1">
    <citation type="submission" date="2020-02" db="EMBL/GenBank/DDBJ databases">
        <authorList>
            <person name="Zheng R.K."/>
            <person name="Sun C.M."/>
        </authorList>
    </citation>
    <scope>NUCLEOTIDE SEQUENCE [LARGE SCALE GENOMIC DNA]</scope>
    <source>
        <strain evidence="17">zrk13</strain>
    </source>
</reference>
<comment type="pathway">
    <text evidence="1 14">Cofactor biosynthesis; FAD biosynthesis; FAD from FMN: step 1/1.</text>
</comment>
<dbReference type="PIRSF" id="PIRSF004491">
    <property type="entry name" value="FAD_Synth"/>
    <property type="match status" value="1"/>
</dbReference>
<dbReference type="InterPro" id="IPR023468">
    <property type="entry name" value="Riboflavin_kinase"/>
</dbReference>
<dbReference type="PANTHER" id="PTHR22749:SF6">
    <property type="entry name" value="RIBOFLAVIN KINASE"/>
    <property type="match status" value="1"/>
</dbReference>
<evidence type="ECO:0000256" key="11">
    <source>
        <dbReference type="ARBA" id="ARBA00023268"/>
    </source>
</evidence>
<evidence type="ECO:0000256" key="8">
    <source>
        <dbReference type="ARBA" id="ARBA00022777"/>
    </source>
</evidence>
<comment type="pathway">
    <text evidence="2 14">Cofactor biosynthesis; FMN biosynthesis; FMN from riboflavin (ATP route): step 1/1.</text>
</comment>
<evidence type="ECO:0000256" key="2">
    <source>
        <dbReference type="ARBA" id="ARBA00005201"/>
    </source>
</evidence>
<dbReference type="Pfam" id="PF01687">
    <property type="entry name" value="Flavokinase"/>
    <property type="match status" value="1"/>
</dbReference>
<evidence type="ECO:0000259" key="15">
    <source>
        <dbReference type="SMART" id="SM00904"/>
    </source>
</evidence>
<evidence type="ECO:0000256" key="12">
    <source>
        <dbReference type="ARBA" id="ARBA00047880"/>
    </source>
</evidence>
<dbReference type="InterPro" id="IPR023465">
    <property type="entry name" value="Riboflavin_kinase_dom_sf"/>
</dbReference>
<dbReference type="GO" id="GO:0006747">
    <property type="term" value="P:FAD biosynthetic process"/>
    <property type="evidence" value="ECO:0007669"/>
    <property type="project" value="UniProtKB-UniRule"/>
</dbReference>
<dbReference type="CDD" id="cd02064">
    <property type="entry name" value="FAD_synthetase_N"/>
    <property type="match status" value="1"/>
</dbReference>
<dbReference type="GO" id="GO:0008531">
    <property type="term" value="F:riboflavin kinase activity"/>
    <property type="evidence" value="ECO:0007669"/>
    <property type="project" value="UniProtKB-UniRule"/>
</dbReference>
<comment type="catalytic activity">
    <reaction evidence="12 14">
        <text>riboflavin + ATP = FMN + ADP + H(+)</text>
        <dbReference type="Rhea" id="RHEA:14357"/>
        <dbReference type="ChEBI" id="CHEBI:15378"/>
        <dbReference type="ChEBI" id="CHEBI:30616"/>
        <dbReference type="ChEBI" id="CHEBI:57986"/>
        <dbReference type="ChEBI" id="CHEBI:58210"/>
        <dbReference type="ChEBI" id="CHEBI:456216"/>
        <dbReference type="EC" id="2.7.1.26"/>
    </reaction>
</comment>
<organism evidence="16 17">
    <name type="scientific">Candidatus Xianfuyuplasma coldseepsis</name>
    <dbReference type="NCBI Taxonomy" id="2782163"/>
    <lineage>
        <taxon>Bacteria</taxon>
        <taxon>Bacillati</taxon>
        <taxon>Mycoplasmatota</taxon>
        <taxon>Mollicutes</taxon>
        <taxon>Candidatus Izemoplasmatales</taxon>
        <taxon>Candidatus Izemoplasmataceae</taxon>
        <taxon>Candidatus Xianfuyuplasma</taxon>
    </lineage>
</organism>
<dbReference type="Gene3D" id="3.40.50.620">
    <property type="entry name" value="HUPs"/>
    <property type="match status" value="1"/>
</dbReference>
<protein>
    <recommendedName>
        <fullName evidence="14">Riboflavin biosynthesis protein</fullName>
    </recommendedName>
    <domain>
        <recommendedName>
            <fullName evidence="14">Riboflavin kinase</fullName>
            <ecNumber evidence="14">2.7.1.26</ecNumber>
        </recommendedName>
        <alternativeName>
            <fullName evidence="14">Flavokinase</fullName>
        </alternativeName>
    </domain>
    <domain>
        <recommendedName>
            <fullName evidence="14">FMN adenylyltransferase</fullName>
            <ecNumber evidence="14">2.7.7.2</ecNumber>
        </recommendedName>
        <alternativeName>
            <fullName evidence="14">FAD pyrophosphorylase</fullName>
        </alternativeName>
        <alternativeName>
            <fullName evidence="14">FAD synthase</fullName>
        </alternativeName>
    </domain>
</protein>
<dbReference type="AlphaFoldDB" id="A0A7L7KV38"/>
<evidence type="ECO:0000256" key="4">
    <source>
        <dbReference type="ARBA" id="ARBA00022643"/>
    </source>
</evidence>
<dbReference type="PANTHER" id="PTHR22749">
    <property type="entry name" value="RIBOFLAVIN KINASE/FMN ADENYLYLTRANSFERASE"/>
    <property type="match status" value="1"/>
</dbReference>
<keyword evidence="6 14" id="KW-0548">Nucleotidyltransferase</keyword>
<feature type="domain" description="Riboflavin kinase" evidence="15">
    <location>
        <begin position="174"/>
        <end position="298"/>
    </location>
</feature>
<dbReference type="UniPathway" id="UPA00277">
    <property type="reaction ID" value="UER00407"/>
</dbReference>
<dbReference type="Gene3D" id="2.40.30.30">
    <property type="entry name" value="Riboflavin kinase-like"/>
    <property type="match status" value="1"/>
</dbReference>
<keyword evidence="3 14" id="KW-0285">Flavoprotein</keyword>
<keyword evidence="5 14" id="KW-0808">Transferase</keyword>
<evidence type="ECO:0000256" key="3">
    <source>
        <dbReference type="ARBA" id="ARBA00022630"/>
    </source>
</evidence>
<sequence>MEVITLNGIKIKSNTVAAIGFFDGVHLAHKQLIETAIHIGKEHNLHTAIITFDIHPKSILYGLDYFYITPLERKLEIFKTFDIDTIYVVEFTKEKAVLKPHEFIDTYLQNIHTLVCGFDFKFGVRGSGNVKTLQEHDDFETIIVDEITYGGYKVGSTHIRDLINSGHVDQVYDVLGDYYSVRGKVVHGAKKGRMIGYPTANIDTGEYLVPKNGVYATMTKVKDRWYQSMSSIGHNPTLNCRVDVSVESNIFDFDEEIYGEVIEIKFIKRLRDELKFNSVEALIAKIDQDKLDTLDIFKDFK</sequence>
<dbReference type="GO" id="GO:0009231">
    <property type="term" value="P:riboflavin biosynthetic process"/>
    <property type="evidence" value="ECO:0007669"/>
    <property type="project" value="InterPro"/>
</dbReference>
<accession>A0A7L7KV38</accession>
<evidence type="ECO:0000256" key="7">
    <source>
        <dbReference type="ARBA" id="ARBA00022741"/>
    </source>
</evidence>
<evidence type="ECO:0000313" key="17">
    <source>
        <dbReference type="Proteomes" id="UP000514720"/>
    </source>
</evidence>
<comment type="similarity">
    <text evidence="14">Belongs to the ribF family.</text>
</comment>
<name>A0A7L7KV38_9MOLU</name>
<keyword evidence="10 14" id="KW-0067">ATP-binding</keyword>
<dbReference type="RefSeq" id="WP_258877676.1">
    <property type="nucleotide sequence ID" value="NZ_CP048914.1"/>
</dbReference>
<keyword evidence="11" id="KW-0511">Multifunctional enzyme</keyword>
<dbReference type="NCBIfam" id="TIGR00083">
    <property type="entry name" value="ribF"/>
    <property type="match status" value="1"/>
</dbReference>
<evidence type="ECO:0000256" key="6">
    <source>
        <dbReference type="ARBA" id="ARBA00022695"/>
    </source>
</evidence>
<dbReference type="SUPFAM" id="SSF82114">
    <property type="entry name" value="Riboflavin kinase-like"/>
    <property type="match status" value="1"/>
</dbReference>
<dbReference type="InterPro" id="IPR002606">
    <property type="entry name" value="Riboflavin_kinase_bac"/>
</dbReference>
<evidence type="ECO:0000256" key="13">
    <source>
        <dbReference type="ARBA" id="ARBA00049494"/>
    </source>
</evidence>